<sequence>MEQLRLQAVCFLLEEVKTSIEELQDKNTDKARVAAHGNVIKLARAIENPNDLILNLFFSPTQLMAVKVGHDVGLFAALVGSNTAVTSKQLAAASDAHPLLIERIMRVLVAMGFAEEQEGGTYLANALSREMTEKASTSVIETLFTDVAPVIQKTPEFLRKSGYQNPENGREGPFQYTYNTSLCTFDWLAENPIIQARFHAYVDGVRSNRPYWFDWFPVQERMLNDCAKNPDEPLLVDIGGGTGRDISAFRDRFPDAIGRLFLEDLPSVIDRIQSVDQVIEPIKYNIYDPQPVHGARVYYLKFLLHEFDDENCKVALRNITAAMKRGYSKLVIDEFVLPDQNAGIFYSMLDMGLMAFRSGMVRTQTQWTTILQSVGLHVNVICFPDGNGPAIIEAELLGEDLS</sequence>
<gene>
    <name evidence="7" type="ORF">BO85DRAFT_495447</name>
</gene>
<dbReference type="InterPro" id="IPR036388">
    <property type="entry name" value="WH-like_DNA-bd_sf"/>
</dbReference>
<dbReference type="GO" id="GO:0008171">
    <property type="term" value="F:O-methyltransferase activity"/>
    <property type="evidence" value="ECO:0007669"/>
    <property type="project" value="InterPro"/>
</dbReference>
<dbReference type="Gene3D" id="1.10.10.10">
    <property type="entry name" value="Winged helix-like DNA-binding domain superfamily/Winged helix DNA-binding domain"/>
    <property type="match status" value="1"/>
</dbReference>
<keyword evidence="8" id="KW-1185">Reference proteome</keyword>
<dbReference type="InterPro" id="IPR016461">
    <property type="entry name" value="COMT-like"/>
</dbReference>
<dbReference type="Gene3D" id="3.40.50.150">
    <property type="entry name" value="Vaccinia Virus protein VP39"/>
    <property type="match status" value="1"/>
</dbReference>
<keyword evidence="3" id="KW-0949">S-adenosyl-L-methionine</keyword>
<dbReference type="PIRSF" id="PIRSF005739">
    <property type="entry name" value="O-mtase"/>
    <property type="match status" value="1"/>
</dbReference>
<keyword evidence="1 7" id="KW-0489">Methyltransferase</keyword>
<dbReference type="InterPro" id="IPR001077">
    <property type="entry name" value="COMT_C"/>
</dbReference>
<reference evidence="7 8" key="1">
    <citation type="submission" date="2018-02" db="EMBL/GenBank/DDBJ databases">
        <title>The genomes of Aspergillus section Nigri reveals drivers in fungal speciation.</title>
        <authorList>
            <consortium name="DOE Joint Genome Institute"/>
            <person name="Vesth T.C."/>
            <person name="Nybo J."/>
            <person name="Theobald S."/>
            <person name="Brandl J."/>
            <person name="Frisvad J.C."/>
            <person name="Nielsen K.F."/>
            <person name="Lyhne E.K."/>
            <person name="Kogle M.E."/>
            <person name="Kuo A."/>
            <person name="Riley R."/>
            <person name="Clum A."/>
            <person name="Nolan M."/>
            <person name="Lipzen A."/>
            <person name="Salamov A."/>
            <person name="Henrissat B."/>
            <person name="Wiebenga A."/>
            <person name="De vries R.P."/>
            <person name="Grigoriev I.V."/>
            <person name="Mortensen U.H."/>
            <person name="Andersen M.R."/>
            <person name="Baker S.E."/>
        </authorList>
    </citation>
    <scope>NUCLEOTIDE SEQUENCE [LARGE SCALE GENOMIC DNA]</scope>
    <source>
        <strain evidence="7 8">CBS 112811</strain>
    </source>
</reference>
<dbReference type="InterPro" id="IPR036390">
    <property type="entry name" value="WH_DNA-bd_sf"/>
</dbReference>
<dbReference type="Proteomes" id="UP000249526">
    <property type="component" value="Unassembled WGS sequence"/>
</dbReference>
<evidence type="ECO:0000256" key="4">
    <source>
        <dbReference type="PIRSR" id="PIRSR005739-1"/>
    </source>
</evidence>
<dbReference type="Pfam" id="PF08100">
    <property type="entry name" value="Dimerisation"/>
    <property type="match status" value="1"/>
</dbReference>
<dbReference type="SUPFAM" id="SSF53335">
    <property type="entry name" value="S-adenosyl-L-methionine-dependent methyltransferases"/>
    <property type="match status" value="1"/>
</dbReference>
<dbReference type="AlphaFoldDB" id="A0A8G1RE20"/>
<evidence type="ECO:0000256" key="3">
    <source>
        <dbReference type="ARBA" id="ARBA00022691"/>
    </source>
</evidence>
<proteinExistence type="predicted"/>
<feature type="domain" description="O-methyltransferase dimerisation" evidence="6">
    <location>
        <begin position="63"/>
        <end position="132"/>
    </location>
</feature>
<dbReference type="GO" id="GO:0032259">
    <property type="term" value="P:methylation"/>
    <property type="evidence" value="ECO:0007669"/>
    <property type="project" value="UniProtKB-KW"/>
</dbReference>
<feature type="active site" description="Proton acceptor" evidence="4">
    <location>
        <position position="305"/>
    </location>
</feature>
<dbReference type="PANTHER" id="PTHR43712">
    <property type="entry name" value="PUTATIVE (AFU_ORTHOLOGUE AFUA_4G14580)-RELATED"/>
    <property type="match status" value="1"/>
</dbReference>
<dbReference type="GO" id="GO:0044550">
    <property type="term" value="P:secondary metabolite biosynthetic process"/>
    <property type="evidence" value="ECO:0007669"/>
    <property type="project" value="UniProtKB-ARBA"/>
</dbReference>
<name>A0A8G1RE20_9EURO</name>
<dbReference type="PROSITE" id="PS51683">
    <property type="entry name" value="SAM_OMT_II"/>
    <property type="match status" value="1"/>
</dbReference>
<dbReference type="RefSeq" id="XP_025521448.1">
    <property type="nucleotide sequence ID" value="XM_025663925.1"/>
</dbReference>
<dbReference type="InterPro" id="IPR012967">
    <property type="entry name" value="COMT_dimerisation"/>
</dbReference>
<dbReference type="Pfam" id="PF00891">
    <property type="entry name" value="Methyltransf_2"/>
    <property type="match status" value="1"/>
</dbReference>
<dbReference type="GO" id="GO:0046983">
    <property type="term" value="F:protein dimerization activity"/>
    <property type="evidence" value="ECO:0007669"/>
    <property type="project" value="InterPro"/>
</dbReference>
<evidence type="ECO:0000313" key="7">
    <source>
        <dbReference type="EMBL" id="RAH63526.1"/>
    </source>
</evidence>
<keyword evidence="2 7" id="KW-0808">Transferase</keyword>
<evidence type="ECO:0000256" key="2">
    <source>
        <dbReference type="ARBA" id="ARBA00022679"/>
    </source>
</evidence>
<protein>
    <submittedName>
        <fullName evidence="7">S-adenosyl-L-methionine-dependent methyltransferase</fullName>
    </submittedName>
</protein>
<dbReference type="EMBL" id="KZ825054">
    <property type="protein sequence ID" value="RAH63526.1"/>
    <property type="molecule type" value="Genomic_DNA"/>
</dbReference>
<dbReference type="PANTHER" id="PTHR43712:SF11">
    <property type="entry name" value="O-METHYLTRANSFERASE (AFU_ORTHOLOGUE AFUA_2G17820)-RELATED"/>
    <property type="match status" value="1"/>
</dbReference>
<dbReference type="InterPro" id="IPR029063">
    <property type="entry name" value="SAM-dependent_MTases_sf"/>
</dbReference>
<dbReference type="GeneID" id="37167327"/>
<evidence type="ECO:0000256" key="1">
    <source>
        <dbReference type="ARBA" id="ARBA00022603"/>
    </source>
</evidence>
<evidence type="ECO:0000313" key="8">
    <source>
        <dbReference type="Proteomes" id="UP000249526"/>
    </source>
</evidence>
<feature type="domain" description="O-methyltransferase C-terminal" evidence="5">
    <location>
        <begin position="233"/>
        <end position="375"/>
    </location>
</feature>
<dbReference type="SUPFAM" id="SSF46785">
    <property type="entry name" value="Winged helix' DNA-binding domain"/>
    <property type="match status" value="1"/>
</dbReference>
<accession>A0A8G1RE20</accession>
<evidence type="ECO:0000259" key="5">
    <source>
        <dbReference type="Pfam" id="PF00891"/>
    </source>
</evidence>
<organism evidence="7 8">
    <name type="scientific">Aspergillus piperis CBS 112811</name>
    <dbReference type="NCBI Taxonomy" id="1448313"/>
    <lineage>
        <taxon>Eukaryota</taxon>
        <taxon>Fungi</taxon>
        <taxon>Dikarya</taxon>
        <taxon>Ascomycota</taxon>
        <taxon>Pezizomycotina</taxon>
        <taxon>Eurotiomycetes</taxon>
        <taxon>Eurotiomycetidae</taxon>
        <taxon>Eurotiales</taxon>
        <taxon>Aspergillaceae</taxon>
        <taxon>Aspergillus</taxon>
        <taxon>Aspergillus subgen. Circumdati</taxon>
    </lineage>
</organism>
<evidence type="ECO:0000259" key="6">
    <source>
        <dbReference type="Pfam" id="PF08100"/>
    </source>
</evidence>